<dbReference type="GeneID" id="83005768"/>
<sequence>MRSLLISILSLAILVGCWGIFYYSSGQDLDQIIKDCEDIVMPAVEGEDWDKAYDNFKVQYDRWHEYRKGALFFLDTQEVNDADSTFAKTLMYIKAKDVSNGSGELLALKEQLKFLHENEKISFANIL</sequence>
<gene>
    <name evidence="1" type="ORF">DW099_05870</name>
</gene>
<comment type="caution">
    <text evidence="1">The sequence shown here is derived from an EMBL/GenBank/DDBJ whole genome shotgun (WGS) entry which is preliminary data.</text>
</comment>
<dbReference type="PROSITE" id="PS51257">
    <property type="entry name" value="PROKAR_LIPOPROTEIN"/>
    <property type="match status" value="1"/>
</dbReference>
<reference evidence="1 2" key="1">
    <citation type="submission" date="2018-08" db="EMBL/GenBank/DDBJ databases">
        <title>A genome reference for cultivated species of the human gut microbiota.</title>
        <authorList>
            <person name="Zou Y."/>
            <person name="Xue W."/>
            <person name="Luo G."/>
        </authorList>
    </citation>
    <scope>NUCLEOTIDE SEQUENCE [LARGE SCALE GENOMIC DNA]</scope>
    <source>
        <strain evidence="1 2">AM07-24</strain>
    </source>
</reference>
<dbReference type="InterPro" id="IPR025373">
    <property type="entry name" value="DUF4363"/>
</dbReference>
<keyword evidence="2" id="KW-1185">Reference proteome</keyword>
<dbReference type="Proteomes" id="UP000284841">
    <property type="component" value="Unassembled WGS sequence"/>
</dbReference>
<dbReference type="Pfam" id="PF14276">
    <property type="entry name" value="DUF4363"/>
    <property type="match status" value="1"/>
</dbReference>
<dbReference type="RefSeq" id="WP_067541279.1">
    <property type="nucleotide sequence ID" value="NZ_AP025567.1"/>
</dbReference>
<evidence type="ECO:0000313" key="1">
    <source>
        <dbReference type="EMBL" id="RHJ90072.1"/>
    </source>
</evidence>
<accession>A0A415E8D7</accession>
<dbReference type="STRING" id="1776384.GCA_900086585_03471"/>
<dbReference type="OrthoDB" id="2084582at2"/>
<protein>
    <submittedName>
        <fullName evidence="1">DUF4363 family protein</fullName>
    </submittedName>
</protein>
<proteinExistence type="predicted"/>
<dbReference type="EMBL" id="QRMS01000001">
    <property type="protein sequence ID" value="RHJ90072.1"/>
    <property type="molecule type" value="Genomic_DNA"/>
</dbReference>
<organism evidence="1 2">
    <name type="scientific">Emergencia timonensis</name>
    <dbReference type="NCBI Taxonomy" id="1776384"/>
    <lineage>
        <taxon>Bacteria</taxon>
        <taxon>Bacillati</taxon>
        <taxon>Bacillota</taxon>
        <taxon>Clostridia</taxon>
        <taxon>Peptostreptococcales</taxon>
        <taxon>Anaerovoracaceae</taxon>
        <taxon>Emergencia</taxon>
    </lineage>
</organism>
<evidence type="ECO:0000313" key="2">
    <source>
        <dbReference type="Proteomes" id="UP000284841"/>
    </source>
</evidence>
<dbReference type="AlphaFoldDB" id="A0A415E8D7"/>
<name>A0A415E8D7_9FIRM</name>